<dbReference type="Proteomes" id="UP000315017">
    <property type="component" value="Chromosome"/>
</dbReference>
<proteinExistence type="predicted"/>
<dbReference type="RefSeq" id="WP_145088898.1">
    <property type="nucleotide sequence ID" value="NZ_CP036274.1"/>
</dbReference>
<organism evidence="2 3">
    <name type="scientific">Anatilimnocola aggregata</name>
    <dbReference type="NCBI Taxonomy" id="2528021"/>
    <lineage>
        <taxon>Bacteria</taxon>
        <taxon>Pseudomonadati</taxon>
        <taxon>Planctomycetota</taxon>
        <taxon>Planctomycetia</taxon>
        <taxon>Pirellulales</taxon>
        <taxon>Pirellulaceae</taxon>
        <taxon>Anatilimnocola</taxon>
    </lineage>
</organism>
<name>A0A517YBY7_9BACT</name>
<accession>A0A517YBY7</accession>
<keyword evidence="3" id="KW-1185">Reference proteome</keyword>
<reference evidence="2 3" key="1">
    <citation type="submission" date="2019-02" db="EMBL/GenBank/DDBJ databases">
        <title>Deep-cultivation of Planctomycetes and their phenomic and genomic characterization uncovers novel biology.</title>
        <authorList>
            <person name="Wiegand S."/>
            <person name="Jogler M."/>
            <person name="Boedeker C."/>
            <person name="Pinto D."/>
            <person name="Vollmers J."/>
            <person name="Rivas-Marin E."/>
            <person name="Kohn T."/>
            <person name="Peeters S.H."/>
            <person name="Heuer A."/>
            <person name="Rast P."/>
            <person name="Oberbeckmann S."/>
            <person name="Bunk B."/>
            <person name="Jeske O."/>
            <person name="Meyerdierks A."/>
            <person name="Storesund J.E."/>
            <person name="Kallscheuer N."/>
            <person name="Luecker S."/>
            <person name="Lage O.M."/>
            <person name="Pohl T."/>
            <person name="Merkel B.J."/>
            <person name="Hornburger P."/>
            <person name="Mueller R.-W."/>
            <person name="Bruemmer F."/>
            <person name="Labrenz M."/>
            <person name="Spormann A.M."/>
            <person name="Op den Camp H."/>
            <person name="Overmann J."/>
            <person name="Amann R."/>
            <person name="Jetten M.S.M."/>
            <person name="Mascher T."/>
            <person name="Medema M.H."/>
            <person name="Devos D.P."/>
            <person name="Kaster A.-K."/>
            <person name="Ovreas L."/>
            <person name="Rohde M."/>
            <person name="Galperin M.Y."/>
            <person name="Jogler C."/>
        </authorList>
    </citation>
    <scope>NUCLEOTIDE SEQUENCE [LARGE SCALE GENOMIC DNA]</scope>
    <source>
        <strain evidence="2 3">ETA_A8</strain>
    </source>
</reference>
<dbReference type="KEGG" id="aagg:ETAA8_28480"/>
<evidence type="ECO:0000313" key="3">
    <source>
        <dbReference type="Proteomes" id="UP000315017"/>
    </source>
</evidence>
<evidence type="ECO:0000256" key="1">
    <source>
        <dbReference type="SAM" id="MobiDB-lite"/>
    </source>
</evidence>
<dbReference type="AlphaFoldDB" id="A0A517YBY7"/>
<feature type="region of interest" description="Disordered" evidence="1">
    <location>
        <begin position="467"/>
        <end position="489"/>
    </location>
</feature>
<protein>
    <submittedName>
        <fullName evidence="2">Uncharacterized protein</fullName>
    </submittedName>
</protein>
<sequence>MSEEMKWVVSADDKDVIAAFKRMQKETDKAKQALKDAGEAGAKAGKQSSDAFGGTIKNLREMVSLATVTTTAIAGSVAIYRNWEQEVNRVREAHKGLQSDIIKTISANNDLRNASQIETAIKNLKGLTPGDATRGFGAATAGSPSMNWQKRLDIVRESAPLAAMGHDIAGQANMAAKLAELDPMMSANDSADLALFVRQRLGEDASKAGGGEWLAAVGRAKQVGMSTDEAVGIGVAGVEANLPAGVIGNLMGKLIESDPNKGKPIRSAEDRAKANWYKLPTWQEKLRAVQNDAKLAGTILGTGGAMDLSAMGDGSTQAAAARAAREQNLVQQNAADFNNWQGGKLAQQQYFNQVKVSQTDTKIGDAMAPADTLRQTYAADAYERNSGTIGQANYRWQMGTNLYARQMWAAATGGDQVQAVRAGIQNEIDFNRGGANKNLLNKDDGKRYDDFIKSLDKNTKAVEEQNRIMGGNGGKPPAKKIVNADRHID</sequence>
<gene>
    <name evidence="2" type="ORF">ETAA8_28480</name>
</gene>
<evidence type="ECO:0000313" key="2">
    <source>
        <dbReference type="EMBL" id="QDU27758.1"/>
    </source>
</evidence>
<dbReference type="EMBL" id="CP036274">
    <property type="protein sequence ID" value="QDU27758.1"/>
    <property type="molecule type" value="Genomic_DNA"/>
</dbReference>